<evidence type="ECO:0000256" key="6">
    <source>
        <dbReference type="ARBA" id="ARBA00023136"/>
    </source>
</evidence>
<evidence type="ECO:0000256" key="8">
    <source>
        <dbReference type="SAM" id="MobiDB-lite"/>
    </source>
</evidence>
<evidence type="ECO:0000256" key="5">
    <source>
        <dbReference type="ARBA" id="ARBA00022989"/>
    </source>
</evidence>
<evidence type="ECO:0000256" key="7">
    <source>
        <dbReference type="ARBA" id="ARBA00023180"/>
    </source>
</evidence>
<feature type="transmembrane region" description="Helical" evidence="9">
    <location>
        <begin position="844"/>
        <end position="865"/>
    </location>
</feature>
<dbReference type="PANTHER" id="PTHR10796:SF102">
    <property type="entry name" value="SSD DOMAIN-CONTAINING PROTEIN"/>
    <property type="match status" value="1"/>
</dbReference>
<feature type="domain" description="SSD" evidence="10">
    <location>
        <begin position="364"/>
        <end position="481"/>
    </location>
</feature>
<evidence type="ECO:0000256" key="2">
    <source>
        <dbReference type="ARBA" id="ARBA00005585"/>
    </source>
</evidence>
<comment type="subcellular location">
    <subcellularLocation>
        <location evidence="1">Cell membrane</location>
        <topology evidence="1">Multi-pass membrane protein</topology>
    </subcellularLocation>
</comment>
<keyword evidence="7" id="KW-0325">Glycoprotein</keyword>
<dbReference type="InterPro" id="IPR051697">
    <property type="entry name" value="Patched_domain-protein"/>
</dbReference>
<feature type="region of interest" description="Disordered" evidence="8">
    <location>
        <begin position="1"/>
        <end position="23"/>
    </location>
</feature>
<dbReference type="FunFam" id="1.20.1640.10:FF:000013">
    <property type="entry name" value="PaTched Related family"/>
    <property type="match status" value="1"/>
</dbReference>
<proteinExistence type="inferred from homology"/>
<reference evidence="11" key="1">
    <citation type="submission" date="2020-10" db="EMBL/GenBank/DDBJ databases">
        <authorList>
            <person name="Kikuchi T."/>
        </authorList>
    </citation>
    <scope>NUCLEOTIDE SEQUENCE</scope>
    <source>
        <strain evidence="11">NKZ352</strain>
    </source>
</reference>
<feature type="transmembrane region" description="Helical" evidence="9">
    <location>
        <begin position="82"/>
        <end position="101"/>
    </location>
</feature>
<feature type="transmembrane region" description="Helical" evidence="9">
    <location>
        <begin position="322"/>
        <end position="348"/>
    </location>
</feature>
<dbReference type="GO" id="GO:0006897">
    <property type="term" value="P:endocytosis"/>
    <property type="evidence" value="ECO:0007669"/>
    <property type="project" value="TreeGrafter"/>
</dbReference>
<dbReference type="GO" id="GO:0005886">
    <property type="term" value="C:plasma membrane"/>
    <property type="evidence" value="ECO:0007669"/>
    <property type="project" value="UniProtKB-SubCell"/>
</dbReference>
<dbReference type="OrthoDB" id="6510177at2759"/>
<evidence type="ECO:0000259" key="10">
    <source>
        <dbReference type="PROSITE" id="PS50156"/>
    </source>
</evidence>
<dbReference type="EMBL" id="CAJGYM010000001">
    <property type="protein sequence ID" value="CAD6184656.1"/>
    <property type="molecule type" value="Genomic_DNA"/>
</dbReference>
<evidence type="ECO:0000256" key="1">
    <source>
        <dbReference type="ARBA" id="ARBA00004651"/>
    </source>
</evidence>
<keyword evidence="5 9" id="KW-1133">Transmembrane helix</keyword>
<gene>
    <name evidence="11" type="ORF">CAUJ_LOCUS575</name>
</gene>
<organism evidence="11 12">
    <name type="scientific">Caenorhabditis auriculariae</name>
    <dbReference type="NCBI Taxonomy" id="2777116"/>
    <lineage>
        <taxon>Eukaryota</taxon>
        <taxon>Metazoa</taxon>
        <taxon>Ecdysozoa</taxon>
        <taxon>Nematoda</taxon>
        <taxon>Chromadorea</taxon>
        <taxon>Rhabditida</taxon>
        <taxon>Rhabditina</taxon>
        <taxon>Rhabditomorpha</taxon>
        <taxon>Rhabditoidea</taxon>
        <taxon>Rhabditidae</taxon>
        <taxon>Peloderinae</taxon>
        <taxon>Caenorhabditis</taxon>
    </lineage>
</organism>
<dbReference type="InterPro" id="IPR003392">
    <property type="entry name" value="PTHD_SSD"/>
</dbReference>
<dbReference type="PANTHER" id="PTHR10796">
    <property type="entry name" value="PATCHED-RELATED"/>
    <property type="match status" value="1"/>
</dbReference>
<feature type="transmembrane region" description="Helical" evidence="9">
    <location>
        <begin position="521"/>
        <end position="542"/>
    </location>
</feature>
<evidence type="ECO:0000313" key="12">
    <source>
        <dbReference type="Proteomes" id="UP000835052"/>
    </source>
</evidence>
<feature type="transmembrane region" description="Helical" evidence="9">
    <location>
        <begin position="386"/>
        <end position="407"/>
    </location>
</feature>
<comment type="similarity">
    <text evidence="2">Belongs to the patched family.</text>
</comment>
<comment type="caution">
    <text evidence="11">The sequence shown here is derived from an EMBL/GenBank/DDBJ whole genome shotgun (WGS) entry which is preliminary data.</text>
</comment>
<dbReference type="GO" id="GO:0030659">
    <property type="term" value="C:cytoplasmic vesicle membrane"/>
    <property type="evidence" value="ECO:0007669"/>
    <property type="project" value="TreeGrafter"/>
</dbReference>
<sequence>MRSEEESLVEGRLSSPPEAQPTTSLALPEKYILVNGNSSSKEKSPTRFAMPKKKTWEFFGQLRESASITHLFEALGRLIGEYPLAFLLVTVLMLLQASGIYGMRLRDNLRDGYTPTSSDAMQENKVYRDFLRTEGDPVMTTLLFIAKDGGSMHRLEYLAEAVKSWHHISQKMTVNVDEIDVKYEKFCGNYCDVNRPVEIYVQAAANKTWNPKNKAVDLQYPIANIQGFRLHLERNFFGVKTDGNYSIEDVSNIKHIELVSMMIMAEVKNLEEFQRIGKWELELFEYCRNYTASKETIIELQVIGSEIVDTEMNKDAQRMAPYFVWGVSMMGGMMLLCMCASCIFYGFSMKTTPIVFFVTNGVPFFSIISTFGLMNFLGYRINSPMMIMPFLIMGIGVNDSLLALQSLMQQNHKIPVEAKMERALGSVGPSIVVTTMTNVATFLIGWASPTEEISIFCMGCAIAMSFAFLYTLTFFCPIMAIVLKSDWYRVSDYNPDNSRLHRLAHSLSSSFSKLIVSNKTFYVTLALTILFWIYAGIGVVNINAKLDTGKILPLDSPIRRPNRLIEEIVWTEFYPVTVIVNNELDLKNDQQMALFDDFVKDFESLPNCRGSEFTISWLRDYKEYFFGIGAEDFDYDSDIDMTKPQVFDYSKLLAFLASPIHKHYLANVRVAHRGKEVAVTNFTMTFVYQNSSSWEDRINIMNQWRSIIKKHPELNASVWNVNALFVDQMQSLKRLAIVNMFTTLLCMLAVCVIFISNLASIGVAIVAIMSIALGVVGYASHLGLDLDPVTLCATIISVGMAVDFVAHPAYHYQVKHVIELRNGREVRVRLKTPYERVYHSVSMIAWPMCQAAASTLLCVLPVIFLQNYLPLVFVKIISLVVSIGIAHGLFVVPVFLAQIPLTWFDNSIFQLIVGKDHVGDVSDDDVSLEDEVAAEELAIIGTTPIQLLSEATPLSKEPV</sequence>
<evidence type="ECO:0000256" key="9">
    <source>
        <dbReference type="SAM" id="Phobius"/>
    </source>
</evidence>
<evidence type="ECO:0000256" key="3">
    <source>
        <dbReference type="ARBA" id="ARBA00022475"/>
    </source>
</evidence>
<keyword evidence="3" id="KW-1003">Cell membrane</keyword>
<feature type="transmembrane region" description="Helical" evidence="9">
    <location>
        <begin position="872"/>
        <end position="896"/>
    </location>
</feature>
<evidence type="ECO:0000256" key="4">
    <source>
        <dbReference type="ARBA" id="ARBA00022692"/>
    </source>
</evidence>
<dbReference type="Proteomes" id="UP000835052">
    <property type="component" value="Unassembled WGS sequence"/>
</dbReference>
<feature type="transmembrane region" description="Helical" evidence="9">
    <location>
        <begin position="354"/>
        <end position="374"/>
    </location>
</feature>
<feature type="transmembrane region" description="Helical" evidence="9">
    <location>
        <begin position="427"/>
        <end position="448"/>
    </location>
</feature>
<protein>
    <recommendedName>
        <fullName evidence="10">SSD domain-containing protein</fullName>
    </recommendedName>
</protein>
<dbReference type="GO" id="GO:0018996">
    <property type="term" value="P:molting cycle, collagen and cuticulin-based cuticle"/>
    <property type="evidence" value="ECO:0007669"/>
    <property type="project" value="TreeGrafter"/>
</dbReference>
<name>A0A8S1GNE0_9PELO</name>
<dbReference type="SUPFAM" id="SSF82866">
    <property type="entry name" value="Multidrug efflux transporter AcrB transmembrane domain"/>
    <property type="match status" value="2"/>
</dbReference>
<dbReference type="Gene3D" id="1.20.1640.10">
    <property type="entry name" value="Multidrug efflux transporter AcrB transmembrane domain"/>
    <property type="match status" value="2"/>
</dbReference>
<dbReference type="AlphaFoldDB" id="A0A8S1GNE0"/>
<feature type="transmembrane region" description="Helical" evidence="9">
    <location>
        <begin position="735"/>
        <end position="755"/>
    </location>
</feature>
<feature type="transmembrane region" description="Helical" evidence="9">
    <location>
        <begin position="761"/>
        <end position="779"/>
    </location>
</feature>
<keyword evidence="6 9" id="KW-0472">Membrane</keyword>
<evidence type="ECO:0000313" key="11">
    <source>
        <dbReference type="EMBL" id="CAD6184656.1"/>
    </source>
</evidence>
<dbReference type="Pfam" id="PF02460">
    <property type="entry name" value="Patched"/>
    <property type="match status" value="1"/>
</dbReference>
<dbReference type="PROSITE" id="PS50156">
    <property type="entry name" value="SSD"/>
    <property type="match status" value="1"/>
</dbReference>
<keyword evidence="4 9" id="KW-0812">Transmembrane</keyword>
<keyword evidence="12" id="KW-1185">Reference proteome</keyword>
<feature type="transmembrane region" description="Helical" evidence="9">
    <location>
        <begin position="791"/>
        <end position="810"/>
    </location>
</feature>
<feature type="transmembrane region" description="Helical" evidence="9">
    <location>
        <begin position="455"/>
        <end position="483"/>
    </location>
</feature>
<accession>A0A8S1GNE0</accession>
<dbReference type="InterPro" id="IPR000731">
    <property type="entry name" value="SSD"/>
</dbReference>